<dbReference type="Proteomes" id="UP000014174">
    <property type="component" value="Unassembled WGS sequence"/>
</dbReference>
<dbReference type="InterPro" id="IPR011664">
    <property type="entry name" value="Abi_system_AbiD/AbiF-like"/>
</dbReference>
<evidence type="ECO:0000313" key="2">
    <source>
        <dbReference type="Proteomes" id="UP000014174"/>
    </source>
</evidence>
<protein>
    <submittedName>
        <fullName evidence="1">Abortive infection bacteriophage resistance protein</fullName>
    </submittedName>
</protein>
<sequence>MSRIPYHKPALSYQVQLQQLKDRGLKIEDDSKALFLLENISYYRLSGYWYPMIQAPKSTHLFKKDASFDLAFQLYCFDRELRKLVGAELEKIEVAIRAKMIYLLSHEYGPNWLNNTGIFKNSVSLNQTIIKLKKDFERSDEQFIKSFKENYNDPLPPSWMILEISSFGTLSSLYKNLKPNRKKREISKYFGLDDSTFESWLHTIVYVRNVCAHHSRLWNRSMRITPSLPITPTNSWLSVVDIEINGTTKPINNKTYFVLSMIIYLLNTVSPNNKFKQRLFNLLDRYSVVDLSAMGFSGSWQTEIIWKFNRDQIV</sequence>
<evidence type="ECO:0000313" key="1">
    <source>
        <dbReference type="EMBL" id="EOR96154.1"/>
    </source>
</evidence>
<dbReference type="RefSeq" id="WP_016193915.1">
    <property type="nucleotide sequence ID" value="NZ_AQPN01000023.1"/>
</dbReference>
<dbReference type="STRING" id="1150600.ADIARSV_0667"/>
<organism evidence="1 2">
    <name type="scientific">Arcticibacter svalbardensis MN12-7</name>
    <dbReference type="NCBI Taxonomy" id="1150600"/>
    <lineage>
        <taxon>Bacteria</taxon>
        <taxon>Pseudomonadati</taxon>
        <taxon>Bacteroidota</taxon>
        <taxon>Sphingobacteriia</taxon>
        <taxon>Sphingobacteriales</taxon>
        <taxon>Sphingobacteriaceae</taxon>
        <taxon>Arcticibacter</taxon>
    </lineage>
</organism>
<dbReference type="Pfam" id="PF07751">
    <property type="entry name" value="Abi_2"/>
    <property type="match status" value="1"/>
</dbReference>
<name>R9H4T1_9SPHI</name>
<dbReference type="OrthoDB" id="5363652at2"/>
<accession>R9H4T1</accession>
<dbReference type="eggNOG" id="COG4823">
    <property type="taxonomic scope" value="Bacteria"/>
</dbReference>
<proteinExistence type="predicted"/>
<dbReference type="PIRSF" id="PIRSF034934">
    <property type="entry name" value="AbiF_AbiD"/>
    <property type="match status" value="1"/>
</dbReference>
<dbReference type="PATRIC" id="fig|1150600.3.peg.656"/>
<dbReference type="EMBL" id="AQPN01000023">
    <property type="protein sequence ID" value="EOR96154.1"/>
    <property type="molecule type" value="Genomic_DNA"/>
</dbReference>
<gene>
    <name evidence="1" type="ORF">ADIARSV_0667</name>
</gene>
<keyword evidence="2" id="KW-1185">Reference proteome</keyword>
<reference evidence="1 2" key="1">
    <citation type="journal article" date="2013" name="Genome Announc.">
        <title>Draft Genome Sequence of Arcticibacter svalbardensis Strain MN12-7T, a Member of the Family Sphingobacteriaceae Isolated from an Arctic Soil Sample.</title>
        <authorList>
            <person name="Shivaji S."/>
            <person name="Ara S."/>
            <person name="Prasad S."/>
            <person name="Manasa B.P."/>
            <person name="Begum Z."/>
            <person name="Singh A."/>
            <person name="Kumar Pinnaka A."/>
        </authorList>
    </citation>
    <scope>NUCLEOTIDE SEQUENCE [LARGE SCALE GENOMIC DNA]</scope>
    <source>
        <strain evidence="1 2">MN12-7</strain>
    </source>
</reference>
<dbReference type="AlphaFoldDB" id="R9H4T1"/>
<dbReference type="InterPro" id="IPR017034">
    <property type="entry name" value="Abi_system_AbiD/AbiF"/>
</dbReference>
<comment type="caution">
    <text evidence="1">The sequence shown here is derived from an EMBL/GenBank/DDBJ whole genome shotgun (WGS) entry which is preliminary data.</text>
</comment>